<reference evidence="3" key="2">
    <citation type="journal article" date="2017" name="Nat. Plants">
        <title>The Aegilops tauschii genome reveals multiple impacts of transposons.</title>
        <authorList>
            <person name="Zhao G."/>
            <person name="Zou C."/>
            <person name="Li K."/>
            <person name="Wang K."/>
            <person name="Li T."/>
            <person name="Gao L."/>
            <person name="Zhang X."/>
            <person name="Wang H."/>
            <person name="Yang Z."/>
            <person name="Liu X."/>
            <person name="Jiang W."/>
            <person name="Mao L."/>
            <person name="Kong X."/>
            <person name="Jiao Y."/>
            <person name="Jia J."/>
        </authorList>
    </citation>
    <scope>NUCLEOTIDE SEQUENCE [LARGE SCALE GENOMIC DNA]</scope>
    <source>
        <strain evidence="3">cv. AL8/78</strain>
    </source>
</reference>
<keyword evidence="3" id="KW-1185">Reference proteome</keyword>
<reference evidence="3" key="1">
    <citation type="journal article" date="2014" name="Science">
        <title>Ancient hybridizations among the ancestral genomes of bread wheat.</title>
        <authorList>
            <consortium name="International Wheat Genome Sequencing Consortium,"/>
            <person name="Marcussen T."/>
            <person name="Sandve S.R."/>
            <person name="Heier L."/>
            <person name="Spannagl M."/>
            <person name="Pfeifer M."/>
            <person name="Jakobsen K.S."/>
            <person name="Wulff B.B."/>
            <person name="Steuernagel B."/>
            <person name="Mayer K.F."/>
            <person name="Olsen O.A."/>
        </authorList>
    </citation>
    <scope>NUCLEOTIDE SEQUENCE [LARGE SCALE GENOMIC DNA]</scope>
    <source>
        <strain evidence="3">cv. AL8/78</strain>
    </source>
</reference>
<reference evidence="2" key="3">
    <citation type="journal article" date="2017" name="Nature">
        <title>Genome sequence of the progenitor of the wheat D genome Aegilops tauschii.</title>
        <authorList>
            <person name="Luo M.C."/>
            <person name="Gu Y.Q."/>
            <person name="Puiu D."/>
            <person name="Wang H."/>
            <person name="Twardziok S.O."/>
            <person name="Deal K.R."/>
            <person name="Huo N."/>
            <person name="Zhu T."/>
            <person name="Wang L."/>
            <person name="Wang Y."/>
            <person name="McGuire P.E."/>
            <person name="Liu S."/>
            <person name="Long H."/>
            <person name="Ramasamy R.K."/>
            <person name="Rodriguez J.C."/>
            <person name="Van S.L."/>
            <person name="Yuan L."/>
            <person name="Wang Z."/>
            <person name="Xia Z."/>
            <person name="Xiao L."/>
            <person name="Anderson O.D."/>
            <person name="Ouyang S."/>
            <person name="Liang Y."/>
            <person name="Zimin A.V."/>
            <person name="Pertea G."/>
            <person name="Qi P."/>
            <person name="Bennetzen J.L."/>
            <person name="Dai X."/>
            <person name="Dawson M.W."/>
            <person name="Muller H.G."/>
            <person name="Kugler K."/>
            <person name="Rivarola-Duarte L."/>
            <person name="Spannagl M."/>
            <person name="Mayer K.F.X."/>
            <person name="Lu F.H."/>
            <person name="Bevan M.W."/>
            <person name="Leroy P."/>
            <person name="Li P."/>
            <person name="You F.M."/>
            <person name="Sun Q."/>
            <person name="Liu Z."/>
            <person name="Lyons E."/>
            <person name="Wicker T."/>
            <person name="Salzberg S.L."/>
            <person name="Devos K.M."/>
            <person name="Dvorak J."/>
        </authorList>
    </citation>
    <scope>NUCLEOTIDE SEQUENCE [LARGE SCALE GENOMIC DNA]</scope>
    <source>
        <strain evidence="2">cv. AL8/78</strain>
    </source>
</reference>
<accession>A0A453IQK0</accession>
<name>A0A453IQK0_AEGTS</name>
<feature type="compositionally biased region" description="Low complexity" evidence="1">
    <location>
        <begin position="76"/>
        <end position="89"/>
    </location>
</feature>
<evidence type="ECO:0000313" key="2">
    <source>
        <dbReference type="EnsemblPlants" id="AET4Gv20644800.1"/>
    </source>
</evidence>
<evidence type="ECO:0000313" key="3">
    <source>
        <dbReference type="Proteomes" id="UP000015105"/>
    </source>
</evidence>
<feature type="region of interest" description="Disordered" evidence="1">
    <location>
        <begin position="76"/>
        <end position="103"/>
    </location>
</feature>
<dbReference type="AlphaFoldDB" id="A0A453IQK0"/>
<reference evidence="2" key="4">
    <citation type="submission" date="2019-03" db="UniProtKB">
        <authorList>
            <consortium name="EnsemblPlants"/>
        </authorList>
    </citation>
    <scope>IDENTIFICATION</scope>
</reference>
<evidence type="ECO:0000256" key="1">
    <source>
        <dbReference type="SAM" id="MobiDB-lite"/>
    </source>
</evidence>
<sequence length="132" mass="14316">MPRNGRVTNPEPFLSKSRSCASRWRRRRRPRLDRPPAACRSQEQTTTMASRRPSPASTTTTTTTATWSRCCLPAWPSAGGSARSGGRPCRASRKGETEAEYTTADQTHGSVSLCVYVCVKCTQAVPAGGRVA</sequence>
<dbReference type="Gramene" id="AET4Gv20644800.1">
    <property type="protein sequence ID" value="AET4Gv20644800.1"/>
    <property type="gene ID" value="AET4Gv20644800"/>
</dbReference>
<feature type="region of interest" description="Disordered" evidence="1">
    <location>
        <begin position="1"/>
        <end position="64"/>
    </location>
</feature>
<dbReference type="EnsemblPlants" id="AET4Gv20644800.1">
    <property type="protein sequence ID" value="AET4Gv20644800.1"/>
    <property type="gene ID" value="AET4Gv20644800"/>
</dbReference>
<proteinExistence type="predicted"/>
<protein>
    <submittedName>
        <fullName evidence="2">Uncharacterized protein</fullName>
    </submittedName>
</protein>
<reference evidence="2" key="5">
    <citation type="journal article" date="2021" name="G3 (Bethesda)">
        <title>Aegilops tauschii genome assembly Aet v5.0 features greater sequence contiguity and improved annotation.</title>
        <authorList>
            <person name="Wang L."/>
            <person name="Zhu T."/>
            <person name="Rodriguez J.C."/>
            <person name="Deal K.R."/>
            <person name="Dubcovsky J."/>
            <person name="McGuire P.E."/>
            <person name="Lux T."/>
            <person name="Spannagl M."/>
            <person name="Mayer K.F.X."/>
            <person name="Baldrich P."/>
            <person name="Meyers B.C."/>
            <person name="Huo N."/>
            <person name="Gu Y.Q."/>
            <person name="Zhou H."/>
            <person name="Devos K.M."/>
            <person name="Bennetzen J.L."/>
            <person name="Unver T."/>
            <person name="Budak H."/>
            <person name="Gulick P.J."/>
            <person name="Galiba G."/>
            <person name="Kalapos B."/>
            <person name="Nelson D.R."/>
            <person name="Li P."/>
            <person name="You F.M."/>
            <person name="Luo M.C."/>
            <person name="Dvorak J."/>
        </authorList>
    </citation>
    <scope>NUCLEOTIDE SEQUENCE [LARGE SCALE GENOMIC DNA]</scope>
    <source>
        <strain evidence="2">cv. AL8/78</strain>
    </source>
</reference>
<feature type="compositionally biased region" description="Low complexity" evidence="1">
    <location>
        <begin position="49"/>
        <end position="64"/>
    </location>
</feature>
<organism evidence="2 3">
    <name type="scientific">Aegilops tauschii subsp. strangulata</name>
    <name type="common">Goatgrass</name>
    <dbReference type="NCBI Taxonomy" id="200361"/>
    <lineage>
        <taxon>Eukaryota</taxon>
        <taxon>Viridiplantae</taxon>
        <taxon>Streptophyta</taxon>
        <taxon>Embryophyta</taxon>
        <taxon>Tracheophyta</taxon>
        <taxon>Spermatophyta</taxon>
        <taxon>Magnoliopsida</taxon>
        <taxon>Liliopsida</taxon>
        <taxon>Poales</taxon>
        <taxon>Poaceae</taxon>
        <taxon>BOP clade</taxon>
        <taxon>Pooideae</taxon>
        <taxon>Triticodae</taxon>
        <taxon>Triticeae</taxon>
        <taxon>Triticinae</taxon>
        <taxon>Aegilops</taxon>
    </lineage>
</organism>
<dbReference type="Proteomes" id="UP000015105">
    <property type="component" value="Chromosome 4D"/>
</dbReference>